<organism>
    <name type="scientific">Pyricularia oryzae (strain P131)</name>
    <name type="common">Rice blast fungus</name>
    <name type="synonym">Magnaporthe oryzae</name>
    <dbReference type="NCBI Taxonomy" id="1143193"/>
    <lineage>
        <taxon>Eukaryota</taxon>
        <taxon>Fungi</taxon>
        <taxon>Dikarya</taxon>
        <taxon>Ascomycota</taxon>
        <taxon>Pezizomycotina</taxon>
        <taxon>Sordariomycetes</taxon>
        <taxon>Sordariomycetidae</taxon>
        <taxon>Magnaporthales</taxon>
        <taxon>Pyriculariaceae</taxon>
        <taxon>Pyricularia</taxon>
    </lineage>
</organism>
<proteinExistence type="predicted"/>
<sequence>MTNPRWPQPFTCDMAAAPQNTSEDESGLVYYMELLNANSRLFDSYKSVLQENIMLRKQSAQCRSTPESDADSKQDSTPQLRESTSRHQPSEERVEQLRKKDVETALRPRLEICCPHYSLSNSGLEYPILAICHSQFWLRVQHQRIKYLVIVVHYTISPTLWMKLQVQAAALVHTRKMLLVMHAAFTLDIQPQVVALTTQTINQEGLLISQFLLALLQIRDALKPGFVSTFPKIDAAKRSPRGGLTYRVTSPNRDSRLSSIQISQDHTPNVALQRQPGLGWCAKTEVKRGVPPSRLAPLHPWGDYCQMDPPSLLLNLGVCMHMQAPDCSARVPWPSVDGQAGSGNAGYGCRNPLASSPQHLLHNCVEMARPTDPEKRDRQQKELVRKRGGSLIRKAEQLGRLGNIFVYIVFHDPQYGYDGIVNIPEGFEEPNIKKMYEMLRDGHRPTRRRRRRCSDSSSQRRKQPQELPHETVLDEITVEASDGSCLQEADGDSSMQENGRQQNNELQASSNGIAEIDAPHEVDADFKTLFGQIEVCNDSKVADLQLVKTQASTVLKETTDRLTLANENVQKLRTTARTEARSKHQLIVNLWNRLNETQQADNKRVSRKRKYDDFLRG</sequence>
<evidence type="ECO:0000313" key="2">
    <source>
        <dbReference type="EMBL" id="ELQ69676.1"/>
    </source>
</evidence>
<evidence type="ECO:0000256" key="1">
    <source>
        <dbReference type="SAM" id="MobiDB-lite"/>
    </source>
</evidence>
<feature type="region of interest" description="Disordered" evidence="1">
    <location>
        <begin position="485"/>
        <end position="505"/>
    </location>
</feature>
<feature type="compositionally biased region" description="Basic and acidic residues" evidence="1">
    <location>
        <begin position="83"/>
        <end position="97"/>
    </location>
</feature>
<feature type="region of interest" description="Disordered" evidence="1">
    <location>
        <begin position="439"/>
        <end position="468"/>
    </location>
</feature>
<dbReference type="AlphaFoldDB" id="L7JN39"/>
<accession>L7JN39</accession>
<protein>
    <submittedName>
        <fullName evidence="2">Uncharacterized protein</fullName>
    </submittedName>
</protein>
<dbReference type="EMBL" id="JH795233">
    <property type="protein sequence ID" value="ELQ69676.1"/>
    <property type="molecule type" value="Genomic_DNA"/>
</dbReference>
<name>L7JN39_PYRO1</name>
<feature type="region of interest" description="Disordered" evidence="1">
    <location>
        <begin position="59"/>
        <end position="97"/>
    </location>
</feature>
<feature type="compositionally biased region" description="Polar residues" evidence="1">
    <location>
        <begin position="493"/>
        <end position="505"/>
    </location>
</feature>
<reference evidence="2" key="1">
    <citation type="journal article" date="2012" name="PLoS Genet.">
        <title>Comparative analysis of the genomes of two field isolates of the rice blast fungus Magnaporthe oryzae.</title>
        <authorList>
            <person name="Xue M."/>
            <person name="Yang J."/>
            <person name="Li Z."/>
            <person name="Hu S."/>
            <person name="Yao N."/>
            <person name="Dean R.A."/>
            <person name="Zhao W."/>
            <person name="Shen M."/>
            <person name="Zhang H."/>
            <person name="Li C."/>
            <person name="Liu L."/>
            <person name="Cao L."/>
            <person name="Xu X."/>
            <person name="Xing Y."/>
            <person name="Hsiang T."/>
            <person name="Zhang Z."/>
            <person name="Xu J.R."/>
            <person name="Peng Y.L."/>
        </authorList>
    </citation>
    <scope>NUCLEOTIDE SEQUENCE [LARGE SCALE GENOMIC DNA]</scope>
    <source>
        <strain evidence="2">P131</strain>
    </source>
</reference>
<gene>
    <name evidence="2" type="ORF">OOW_P131scaffold00132g1</name>
</gene>